<dbReference type="GeneID" id="94192866"/>
<protein>
    <submittedName>
        <fullName evidence="2">Variant erythrocyte surface antigen-1 family protein</fullName>
    </submittedName>
</protein>
<keyword evidence="1" id="KW-0472">Membrane</keyword>
<organism evidence="2 3">
    <name type="scientific">Babesia caballi</name>
    <dbReference type="NCBI Taxonomy" id="5871"/>
    <lineage>
        <taxon>Eukaryota</taxon>
        <taxon>Sar</taxon>
        <taxon>Alveolata</taxon>
        <taxon>Apicomplexa</taxon>
        <taxon>Aconoidasida</taxon>
        <taxon>Piroplasmida</taxon>
        <taxon>Babesiidae</taxon>
        <taxon>Babesia</taxon>
    </lineage>
</organism>
<dbReference type="EMBL" id="BPLF01000001">
    <property type="protein sequence ID" value="GIX61383.1"/>
    <property type="molecule type" value="Genomic_DNA"/>
</dbReference>
<gene>
    <name evidence="2" type="ORF">BcabD6B2_08180</name>
</gene>
<dbReference type="Proteomes" id="UP001497744">
    <property type="component" value="Unassembled WGS sequence"/>
</dbReference>
<keyword evidence="3" id="KW-1185">Reference proteome</keyword>
<evidence type="ECO:0000256" key="1">
    <source>
        <dbReference type="SAM" id="Phobius"/>
    </source>
</evidence>
<reference evidence="2 3" key="1">
    <citation type="submission" date="2021-06" db="EMBL/GenBank/DDBJ databases">
        <title>Genome sequence of Babesia caballi.</title>
        <authorList>
            <person name="Yamagishi J."/>
            <person name="Kidaka T."/>
            <person name="Ochi A."/>
        </authorList>
    </citation>
    <scope>NUCLEOTIDE SEQUENCE [LARGE SCALE GENOMIC DNA]</scope>
    <source>
        <strain evidence="2">USDA-D6B2</strain>
    </source>
</reference>
<dbReference type="RefSeq" id="XP_067713454.1">
    <property type="nucleotide sequence ID" value="XM_067857353.1"/>
</dbReference>
<keyword evidence="1" id="KW-1133">Transmembrane helix</keyword>
<sequence length="350" mass="37209">MGGKKLTEWPENLKDIIDWFLRVGGKDKESNGDDNKRKISAAVNALGDYGAASSVLKADSTGGTFGRIAEGLQKFIGYNGSCTDLDGTGIGLDTVGGYASSYSNQAKWDENSNNPATYAHILLCSMPLLYFGISYLFWMCCKGWKLKTIAGDNNGSDLYSFMSLMGYDTNKLNSGVNGQQIAELLGSENDPIRDLKDLHSSVSTMTYPEFLKQMNQNGKDKLGKNQAANAPLYVLYAASHAYLQNKGKSLKIMELPQTKSEIAKALKGYSEAVTILNPSNAQKLSTAYNSLLTQIQSVFHPDPPVPPSSSGAAAAGGVLGTAAVGGAGAALAMNVGGITTTLKSLIPIFR</sequence>
<evidence type="ECO:0000313" key="2">
    <source>
        <dbReference type="EMBL" id="GIX61383.1"/>
    </source>
</evidence>
<name>A0AAV4LNR2_BABCB</name>
<keyword evidence="1" id="KW-0812">Transmembrane</keyword>
<feature type="transmembrane region" description="Helical" evidence="1">
    <location>
        <begin position="118"/>
        <end position="138"/>
    </location>
</feature>
<proteinExistence type="predicted"/>
<accession>A0AAV4LNR2</accession>
<comment type="caution">
    <text evidence="2">The sequence shown here is derived from an EMBL/GenBank/DDBJ whole genome shotgun (WGS) entry which is preliminary data.</text>
</comment>
<evidence type="ECO:0000313" key="3">
    <source>
        <dbReference type="Proteomes" id="UP001497744"/>
    </source>
</evidence>
<dbReference type="AlphaFoldDB" id="A0AAV4LNR2"/>